<dbReference type="PANTHER" id="PTHR30344">
    <property type="entry name" value="6-PHOSPHOGLUCONOLACTONASE-RELATED"/>
    <property type="match status" value="1"/>
</dbReference>
<dbReference type="InterPro" id="IPR011048">
    <property type="entry name" value="Haem_d1_sf"/>
</dbReference>
<dbReference type="InterPro" id="IPR050282">
    <property type="entry name" value="Cycloisomerase_2"/>
</dbReference>
<keyword evidence="4" id="KW-1185">Reference proteome</keyword>
<keyword evidence="2" id="KW-0313">Glucose metabolism</keyword>
<dbReference type="GO" id="GO:0016787">
    <property type="term" value="F:hydrolase activity"/>
    <property type="evidence" value="ECO:0007669"/>
    <property type="project" value="UniProtKB-KW"/>
</dbReference>
<evidence type="ECO:0000256" key="2">
    <source>
        <dbReference type="ARBA" id="ARBA00022526"/>
    </source>
</evidence>
<proteinExistence type="inferred from homology"/>
<dbReference type="SUPFAM" id="SSF51004">
    <property type="entry name" value="C-terminal (heme d1) domain of cytochrome cd1-nitrite reductase"/>
    <property type="match status" value="1"/>
</dbReference>
<protein>
    <submittedName>
        <fullName evidence="3">Lactonase family protein</fullName>
        <ecNumber evidence="3">3.1.1.-</ecNumber>
    </submittedName>
</protein>
<evidence type="ECO:0000313" key="4">
    <source>
        <dbReference type="Proteomes" id="UP001324993"/>
    </source>
</evidence>
<dbReference type="InterPro" id="IPR015943">
    <property type="entry name" value="WD40/YVTN_repeat-like_dom_sf"/>
</dbReference>
<sequence length="372" mass="39282">MTRRLCYSFLLYLYTQLGLLSATVDVYFGTGGGQAHGIYHAVLDVDKGKLSEATLVAAVQAPEFLAFHPDRTKLYAVAKLDGQPSVVAYAIAADGSLSLLNSEPIVSGGAAHISVHPSGRFLLTAQYGAGSVELFPLAVDGHVQASRQVLKHVGGSGVVAKRQNAPHPHWTGFSPDGRFAFVPDLGLDQIVIYKVQSDAASIQQVGHADSIPGGGPRHMRFSVDGQYIFLLNELSLTVSTFAYDAAAGTAKLLSSAPTLSDVVKAKENSNSGSEILVHPNGQFVYAANRGHDSVTAFKIEPASGQLQVVDVEPIRGAWPRSINIDSSGRWLLAAGAHSGTVTVLAVDPDTGELSYRSKSVIQVPNAICVLLN</sequence>
<dbReference type="Pfam" id="PF10282">
    <property type="entry name" value="Lactonase"/>
    <property type="match status" value="1"/>
</dbReference>
<keyword evidence="3" id="KW-0378">Hydrolase</keyword>
<name>A0ABZ0RHP2_9BACT</name>
<evidence type="ECO:0000313" key="3">
    <source>
        <dbReference type="EMBL" id="WPJ94906.1"/>
    </source>
</evidence>
<dbReference type="Gene3D" id="2.130.10.10">
    <property type="entry name" value="YVTN repeat-like/Quinoprotein amine dehydrogenase"/>
    <property type="match status" value="1"/>
</dbReference>
<evidence type="ECO:0000256" key="1">
    <source>
        <dbReference type="ARBA" id="ARBA00005564"/>
    </source>
</evidence>
<dbReference type="Proteomes" id="UP001324993">
    <property type="component" value="Chromosome"/>
</dbReference>
<dbReference type="RefSeq" id="WP_319831814.1">
    <property type="nucleotide sequence ID" value="NZ_CP138858.1"/>
</dbReference>
<gene>
    <name evidence="3" type="ORF">SH580_15860</name>
</gene>
<dbReference type="EMBL" id="CP138858">
    <property type="protein sequence ID" value="WPJ94906.1"/>
    <property type="molecule type" value="Genomic_DNA"/>
</dbReference>
<dbReference type="PANTHER" id="PTHR30344:SF1">
    <property type="entry name" value="6-PHOSPHOGLUCONOLACTONASE"/>
    <property type="match status" value="1"/>
</dbReference>
<organism evidence="3 4">
    <name type="scientific">Coraliomargarita algicola</name>
    <dbReference type="NCBI Taxonomy" id="3092156"/>
    <lineage>
        <taxon>Bacteria</taxon>
        <taxon>Pseudomonadati</taxon>
        <taxon>Verrucomicrobiota</taxon>
        <taxon>Opitutia</taxon>
        <taxon>Puniceicoccales</taxon>
        <taxon>Coraliomargaritaceae</taxon>
        <taxon>Coraliomargarita</taxon>
    </lineage>
</organism>
<comment type="similarity">
    <text evidence="1">Belongs to the cycloisomerase 2 family.</text>
</comment>
<keyword evidence="2" id="KW-0119">Carbohydrate metabolism</keyword>
<accession>A0ABZ0RHP2</accession>
<dbReference type="InterPro" id="IPR019405">
    <property type="entry name" value="Lactonase_7-beta_prop"/>
</dbReference>
<reference evidence="3 4" key="1">
    <citation type="submission" date="2023-11" db="EMBL/GenBank/DDBJ databases">
        <title>Coraliomargarita sp. nov., isolated from marine algae.</title>
        <authorList>
            <person name="Lee J.K."/>
            <person name="Baek J.H."/>
            <person name="Kim J.M."/>
            <person name="Choi D.G."/>
            <person name="Jeon C.O."/>
        </authorList>
    </citation>
    <scope>NUCLEOTIDE SEQUENCE [LARGE SCALE GENOMIC DNA]</scope>
    <source>
        <strain evidence="3 4">J2-16</strain>
    </source>
</reference>
<dbReference type="EC" id="3.1.1.-" evidence="3"/>